<accession>Q1J3M2</accession>
<dbReference type="KEGG" id="dge:Dgeo_2478"/>
<keyword evidence="1" id="KW-0614">Plasmid</keyword>
<organism evidence="1 2">
    <name type="scientific">Deinococcus geothermalis (strain DSM 11300 / CIP 105573 / AG-3a)</name>
    <dbReference type="NCBI Taxonomy" id="319795"/>
    <lineage>
        <taxon>Bacteria</taxon>
        <taxon>Thermotogati</taxon>
        <taxon>Deinococcota</taxon>
        <taxon>Deinococci</taxon>
        <taxon>Deinococcales</taxon>
        <taxon>Deinococcaceae</taxon>
        <taxon>Deinococcus</taxon>
    </lineage>
</organism>
<name>Q1J3M2_DEIGD</name>
<protein>
    <submittedName>
        <fullName evidence="1">Uncharacterized protein</fullName>
    </submittedName>
</protein>
<sequence length="198" mass="21408">MKLRTLIRLAVSGDRTAGPDNSGAVRAAARRAAEAVRQDPRVQEAAAGLRGRVQELSSAARLRADRHLERLIEAAHTRQGEPVPAEVAALLARRREARETQARQLRARAALIALGDGPEQRRVLTLVAQATPWAGGEAAELRYTQILDRLASSGEAGAEMRVHRALWTLAERHVLAVSPHGRVSACPLAQEPISNQSL</sequence>
<gene>
    <name evidence="1" type="ordered locus">Dgeo_2478</name>
</gene>
<dbReference type="RefSeq" id="WP_011526083.1">
    <property type="nucleotide sequence ID" value="NC_008010.2"/>
</dbReference>
<dbReference type="Proteomes" id="UP000002431">
    <property type="component" value="Plasmid pDGEO01"/>
</dbReference>
<dbReference type="EMBL" id="CP000358">
    <property type="protein sequence ID" value="ABF43912.1"/>
    <property type="molecule type" value="Genomic_DNA"/>
</dbReference>
<evidence type="ECO:0000313" key="2">
    <source>
        <dbReference type="Proteomes" id="UP000002431"/>
    </source>
</evidence>
<proteinExistence type="predicted"/>
<evidence type="ECO:0000313" key="1">
    <source>
        <dbReference type="EMBL" id="ABF43912.1"/>
    </source>
</evidence>
<dbReference type="AlphaFoldDB" id="Q1J3M2"/>
<dbReference type="HOGENOM" id="CLU_112372_0_0_0"/>
<reference evidence="1" key="1">
    <citation type="submission" date="2006-04" db="EMBL/GenBank/DDBJ databases">
        <title>Complete sequence of plasmid1 pDGEO01 of Deinococcus geothermalis DSM 11300.</title>
        <authorList>
            <consortium name="US DOE Joint Genome Institute"/>
            <person name="Copeland A."/>
            <person name="Lucas S."/>
            <person name="Lapidus A."/>
            <person name="Barry K."/>
            <person name="Detter J.C."/>
            <person name="Glavina del Rio T."/>
            <person name="Hammon N."/>
            <person name="Israni S."/>
            <person name="Dalin E."/>
            <person name="Tice H."/>
            <person name="Pitluck S."/>
            <person name="Brettin T."/>
            <person name="Bruce D."/>
            <person name="Han C."/>
            <person name="Tapia R."/>
            <person name="Saunders E."/>
            <person name="Gilna P."/>
            <person name="Schmutz J."/>
            <person name="Larimer F."/>
            <person name="Land M."/>
            <person name="Hauser L."/>
            <person name="Kyrpides N."/>
            <person name="Kim E."/>
            <person name="Daly M.J."/>
            <person name="Fredrickson J.K."/>
            <person name="Makarova K.S."/>
            <person name="Gaidamakova E.K."/>
            <person name="Zhai M."/>
            <person name="Richardson P."/>
        </authorList>
    </citation>
    <scope>NUCLEOTIDE SEQUENCE</scope>
    <source>
        <strain evidence="1">DSM 11300</strain>
        <plasmid evidence="1">pDGEO01</plasmid>
    </source>
</reference>
<keyword evidence="2" id="KW-1185">Reference proteome</keyword>
<geneLocation type="plasmid" evidence="1 2">
    <name>pDGEO01</name>
</geneLocation>